<dbReference type="PANTHER" id="PTHR34968">
    <property type="entry name" value="AUGMIN SUBUNIT 5"/>
    <property type="match status" value="1"/>
</dbReference>
<comment type="caution">
    <text evidence="1">The sequence shown here is derived from an EMBL/GenBank/DDBJ whole genome shotgun (WGS) entry which is preliminary data.</text>
</comment>
<dbReference type="InterPro" id="IPR036525">
    <property type="entry name" value="Tubulin/FtsZ_GTPase_sf"/>
</dbReference>
<dbReference type="GO" id="GO:0005876">
    <property type="term" value="C:spindle microtubule"/>
    <property type="evidence" value="ECO:0007669"/>
    <property type="project" value="InterPro"/>
</dbReference>
<protein>
    <submittedName>
        <fullName evidence="1">Augmin subunit 5</fullName>
    </submittedName>
</protein>
<proteinExistence type="predicted"/>
<accession>A0AAW0LFT0</accession>
<name>A0AAW0LFT0_QUESU</name>
<evidence type="ECO:0000313" key="1">
    <source>
        <dbReference type="EMBL" id="KAK7849762.1"/>
    </source>
</evidence>
<organism evidence="1 2">
    <name type="scientific">Quercus suber</name>
    <name type="common">Cork oak</name>
    <dbReference type="NCBI Taxonomy" id="58331"/>
    <lineage>
        <taxon>Eukaryota</taxon>
        <taxon>Viridiplantae</taxon>
        <taxon>Streptophyta</taxon>
        <taxon>Embryophyta</taxon>
        <taxon>Tracheophyta</taxon>
        <taxon>Spermatophyta</taxon>
        <taxon>Magnoliopsida</taxon>
        <taxon>eudicotyledons</taxon>
        <taxon>Gunneridae</taxon>
        <taxon>Pentapetalae</taxon>
        <taxon>rosids</taxon>
        <taxon>fabids</taxon>
        <taxon>Fagales</taxon>
        <taxon>Fagaceae</taxon>
        <taxon>Quercus</taxon>
    </lineage>
</organism>
<reference evidence="1 2" key="1">
    <citation type="journal article" date="2018" name="Sci. Data">
        <title>The draft genome sequence of cork oak.</title>
        <authorList>
            <person name="Ramos A.M."/>
            <person name="Usie A."/>
            <person name="Barbosa P."/>
            <person name="Barros P.M."/>
            <person name="Capote T."/>
            <person name="Chaves I."/>
            <person name="Simoes F."/>
            <person name="Abreu I."/>
            <person name="Carrasquinho I."/>
            <person name="Faro C."/>
            <person name="Guimaraes J.B."/>
            <person name="Mendonca D."/>
            <person name="Nobrega F."/>
            <person name="Rodrigues L."/>
            <person name="Saibo N.J.M."/>
            <person name="Varela M.C."/>
            <person name="Egas C."/>
            <person name="Matos J."/>
            <person name="Miguel C.M."/>
            <person name="Oliveira M.M."/>
            <person name="Ricardo C.P."/>
            <person name="Goncalves S."/>
        </authorList>
    </citation>
    <scope>NUCLEOTIDE SEQUENCE [LARGE SCALE GENOMIC DNA]</scope>
    <source>
        <strain evidence="2">cv. HL8</strain>
    </source>
</reference>
<dbReference type="EMBL" id="PKMF04000109">
    <property type="protein sequence ID" value="KAK7849762.1"/>
    <property type="molecule type" value="Genomic_DNA"/>
</dbReference>
<dbReference type="PANTHER" id="PTHR34968:SF1">
    <property type="entry name" value="AUGMIN SUBUNIT 5"/>
    <property type="match status" value="1"/>
</dbReference>
<dbReference type="Proteomes" id="UP000237347">
    <property type="component" value="Unassembled WGS sequence"/>
</dbReference>
<dbReference type="AlphaFoldDB" id="A0AAW0LFT0"/>
<sequence>MEFMGANVSTGSGAVAAAERSAALLTARAGSLDLSAIPSIFHVSAALQYPAGAHIGPEPTTQRFVVVMVSQFWEVVCAEHSIDSTVRYCSDLELQLEKVNAYYNEVSSGKFVKICDLCCSDGLGAWDHRQLEVDAVLVLLGNIILYECQNVYPLILCSHTLFAWVWLSVEDIECSDVADVIVELNLLSASKEGNGDRYLRGNVARFPTGYLRGQISSINIGIRIIGIYQKFRYTDDMELDDAVHMAILMLKEG</sequence>
<keyword evidence="2" id="KW-1185">Reference proteome</keyword>
<dbReference type="Gene3D" id="3.40.50.1440">
    <property type="entry name" value="Tubulin/FtsZ, GTPase domain"/>
    <property type="match status" value="1"/>
</dbReference>
<dbReference type="InterPro" id="IPR044706">
    <property type="entry name" value="AUG5_plant"/>
</dbReference>
<evidence type="ECO:0000313" key="2">
    <source>
        <dbReference type="Proteomes" id="UP000237347"/>
    </source>
</evidence>
<gene>
    <name evidence="1" type="primary">AUG5_4</name>
    <name evidence="1" type="ORF">CFP56_002416</name>
</gene>